<evidence type="ECO:0000256" key="4">
    <source>
        <dbReference type="ARBA" id="ARBA00023125"/>
    </source>
</evidence>
<dbReference type="GO" id="GO:0051726">
    <property type="term" value="P:regulation of cell cycle"/>
    <property type="evidence" value="ECO:0007669"/>
    <property type="project" value="InterPro"/>
</dbReference>
<evidence type="ECO:0000259" key="8">
    <source>
        <dbReference type="SMART" id="SM01138"/>
    </source>
</evidence>
<protein>
    <submittedName>
        <fullName evidence="12">E2F_TDP domain-containing protein</fullName>
    </submittedName>
</protein>
<dbReference type="SMART" id="SM01138">
    <property type="entry name" value="DP"/>
    <property type="match status" value="1"/>
</dbReference>
<dbReference type="GO" id="GO:0000977">
    <property type="term" value="F:RNA polymerase II transcription regulatory region sequence-specific DNA binding"/>
    <property type="evidence" value="ECO:0007669"/>
    <property type="project" value="TreeGrafter"/>
</dbReference>
<dbReference type="OrthoDB" id="552115at2759"/>
<dbReference type="Proteomes" id="UP000271098">
    <property type="component" value="Unassembled WGS sequence"/>
</dbReference>
<evidence type="ECO:0000256" key="1">
    <source>
        <dbReference type="ARBA" id="ARBA00004123"/>
    </source>
</evidence>
<dbReference type="Pfam" id="PF02319">
    <property type="entry name" value="WHD_E2F_TDP"/>
    <property type="match status" value="1"/>
</dbReference>
<dbReference type="Pfam" id="PF08781">
    <property type="entry name" value="DP"/>
    <property type="match status" value="1"/>
</dbReference>
<evidence type="ECO:0000256" key="5">
    <source>
        <dbReference type="ARBA" id="ARBA00023163"/>
    </source>
</evidence>
<dbReference type="InterPro" id="IPR036388">
    <property type="entry name" value="WH-like_DNA-bd_sf"/>
</dbReference>
<dbReference type="InterPro" id="IPR014889">
    <property type="entry name" value="Transc_factor_DP_C"/>
</dbReference>
<dbReference type="GO" id="GO:0000981">
    <property type="term" value="F:DNA-binding transcription factor activity, RNA polymerase II-specific"/>
    <property type="evidence" value="ECO:0007669"/>
    <property type="project" value="TreeGrafter"/>
</dbReference>
<dbReference type="SUPFAM" id="SSF46785">
    <property type="entry name" value="Winged helix' DNA-binding domain"/>
    <property type="match status" value="1"/>
</dbReference>
<evidence type="ECO:0000259" key="9">
    <source>
        <dbReference type="SMART" id="SM01372"/>
    </source>
</evidence>
<sequence>VKRPFSSEYAYEIGGGRKFPRSADKSKGLRHFSTKVCEKVKEKGQTNYNEVADELVAEYFDSADVIPADVEKQQYDMKNIRRRVYDALNVLMAMNIIEKEKKEIRWVGLPTSSVQECRKLEEEKVKRHERIRQKTDQLQELILQLVAYKALVERNRALERKEGRPREDSILYLPFIVINTARKTFIDCAISNDKFVLAILVDMLSGS</sequence>
<dbReference type="Gene3D" id="1.20.140.80">
    <property type="entry name" value="Transcription factor DP"/>
    <property type="match status" value="1"/>
</dbReference>
<evidence type="ECO:0000313" key="12">
    <source>
        <dbReference type="WBParaSite" id="GPUH_0001844701-mRNA-1"/>
    </source>
</evidence>
<proteinExistence type="inferred from homology"/>
<comment type="subcellular location">
    <subcellularLocation>
        <location evidence="1 7">Nucleus</location>
    </subcellularLocation>
</comment>
<dbReference type="Gene3D" id="1.10.10.10">
    <property type="entry name" value="Winged helix-like DNA-binding domain superfamily/Winged helix DNA-binding domain"/>
    <property type="match status" value="1"/>
</dbReference>
<dbReference type="PANTHER" id="PTHR12548">
    <property type="entry name" value="TRANSCRIPTION FACTOR DP"/>
    <property type="match status" value="1"/>
</dbReference>
<keyword evidence="4 7" id="KW-0238">DNA-binding</keyword>
<dbReference type="EMBL" id="UYRT01086743">
    <property type="protein sequence ID" value="VDN31699.1"/>
    <property type="molecule type" value="Genomic_DNA"/>
</dbReference>
<evidence type="ECO:0000313" key="10">
    <source>
        <dbReference type="EMBL" id="VDN31699.1"/>
    </source>
</evidence>
<dbReference type="InterPro" id="IPR015648">
    <property type="entry name" value="Transcrpt_fac_DP"/>
</dbReference>
<dbReference type="InterPro" id="IPR038168">
    <property type="entry name" value="TF_DP_C_sf"/>
</dbReference>
<dbReference type="FunFam" id="1.10.10.10:FF:000047">
    <property type="entry name" value="Transcription factor"/>
    <property type="match status" value="1"/>
</dbReference>
<feature type="domain" description="E2F/DP family winged-helix DNA-binding" evidence="9">
    <location>
        <begin position="24"/>
        <end position="108"/>
    </location>
</feature>
<reference evidence="10 11" key="2">
    <citation type="submission" date="2018-11" db="EMBL/GenBank/DDBJ databases">
        <authorList>
            <consortium name="Pathogen Informatics"/>
        </authorList>
    </citation>
    <scope>NUCLEOTIDE SEQUENCE [LARGE SCALE GENOMIC DNA]</scope>
</reference>
<dbReference type="AlphaFoldDB" id="A0A183EBT1"/>
<reference evidence="12" key="1">
    <citation type="submission" date="2016-06" db="UniProtKB">
        <authorList>
            <consortium name="WormBaseParasite"/>
        </authorList>
    </citation>
    <scope>IDENTIFICATION</scope>
</reference>
<evidence type="ECO:0000256" key="6">
    <source>
        <dbReference type="ARBA" id="ARBA00023242"/>
    </source>
</evidence>
<keyword evidence="11" id="KW-1185">Reference proteome</keyword>
<dbReference type="CDD" id="cd14458">
    <property type="entry name" value="DP_DD"/>
    <property type="match status" value="1"/>
</dbReference>
<accession>A0A183EBT1</accession>
<dbReference type="PANTHER" id="PTHR12548:SF9">
    <property type="entry name" value="TRANSCRIPTION FACTOR DP"/>
    <property type="match status" value="1"/>
</dbReference>
<dbReference type="GO" id="GO:0005667">
    <property type="term" value="C:transcription regulator complex"/>
    <property type="evidence" value="ECO:0007669"/>
    <property type="project" value="InterPro"/>
</dbReference>
<keyword evidence="5 7" id="KW-0804">Transcription</keyword>
<keyword evidence="6 7" id="KW-0539">Nucleus</keyword>
<evidence type="ECO:0000256" key="7">
    <source>
        <dbReference type="RuleBase" id="RU003796"/>
    </source>
</evidence>
<dbReference type="GO" id="GO:0005634">
    <property type="term" value="C:nucleus"/>
    <property type="evidence" value="ECO:0007669"/>
    <property type="project" value="UniProtKB-SubCell"/>
</dbReference>
<gene>
    <name evidence="10" type="ORF">GPUH_LOCUS18422</name>
</gene>
<comment type="similarity">
    <text evidence="2 7">Belongs to the E2F/DP family.</text>
</comment>
<evidence type="ECO:0000256" key="2">
    <source>
        <dbReference type="ARBA" id="ARBA00010940"/>
    </source>
</evidence>
<name>A0A183EBT1_9BILA</name>
<dbReference type="PIRSF" id="PIRSF009404">
    <property type="entry name" value="Transcription_factor_DP"/>
    <property type="match status" value="1"/>
</dbReference>
<dbReference type="SMART" id="SM01372">
    <property type="entry name" value="E2F_TDP"/>
    <property type="match status" value="1"/>
</dbReference>
<keyword evidence="3 7" id="KW-0805">Transcription regulation</keyword>
<evidence type="ECO:0000256" key="3">
    <source>
        <dbReference type="ARBA" id="ARBA00023015"/>
    </source>
</evidence>
<dbReference type="InterPro" id="IPR003316">
    <property type="entry name" value="E2F_WHTH_DNA-bd_dom"/>
</dbReference>
<feature type="domain" description="Transcription factor DP C-terminal" evidence="8">
    <location>
        <begin position="115"/>
        <end position="207"/>
    </location>
</feature>
<dbReference type="InterPro" id="IPR037241">
    <property type="entry name" value="E2F-DP_heterodim"/>
</dbReference>
<dbReference type="WBParaSite" id="GPUH_0001844701-mRNA-1">
    <property type="protein sequence ID" value="GPUH_0001844701-mRNA-1"/>
    <property type="gene ID" value="GPUH_0001844701"/>
</dbReference>
<organism evidence="12">
    <name type="scientific">Gongylonema pulchrum</name>
    <dbReference type="NCBI Taxonomy" id="637853"/>
    <lineage>
        <taxon>Eukaryota</taxon>
        <taxon>Metazoa</taxon>
        <taxon>Ecdysozoa</taxon>
        <taxon>Nematoda</taxon>
        <taxon>Chromadorea</taxon>
        <taxon>Rhabditida</taxon>
        <taxon>Spirurina</taxon>
        <taxon>Spiruromorpha</taxon>
        <taxon>Spiruroidea</taxon>
        <taxon>Gongylonematidae</taxon>
        <taxon>Gongylonema</taxon>
    </lineage>
</organism>
<dbReference type="SUPFAM" id="SSF144074">
    <property type="entry name" value="E2F-DP heterodimerization region"/>
    <property type="match status" value="1"/>
</dbReference>
<evidence type="ECO:0000313" key="11">
    <source>
        <dbReference type="Proteomes" id="UP000271098"/>
    </source>
</evidence>
<dbReference type="InterPro" id="IPR036390">
    <property type="entry name" value="WH_DNA-bd_sf"/>
</dbReference>